<feature type="transmembrane region" description="Helical" evidence="6">
    <location>
        <begin position="147"/>
        <end position="169"/>
    </location>
</feature>
<evidence type="ECO:0000259" key="7">
    <source>
        <dbReference type="Pfam" id="PF01578"/>
    </source>
</evidence>
<evidence type="ECO:0000313" key="8">
    <source>
        <dbReference type="EMBL" id="UOO87923.1"/>
    </source>
</evidence>
<keyword evidence="9" id="KW-1185">Reference proteome</keyword>
<dbReference type="NCBIfam" id="TIGR03144">
    <property type="entry name" value="cytochr_II_ccsB"/>
    <property type="match status" value="1"/>
</dbReference>
<evidence type="ECO:0000256" key="3">
    <source>
        <dbReference type="ARBA" id="ARBA00022748"/>
    </source>
</evidence>
<evidence type="ECO:0000256" key="4">
    <source>
        <dbReference type="ARBA" id="ARBA00022989"/>
    </source>
</evidence>
<keyword evidence="5 6" id="KW-0472">Membrane</keyword>
<dbReference type="InterPro" id="IPR017562">
    <property type="entry name" value="Cyt_c_biogenesis_CcsA"/>
</dbReference>
<protein>
    <submittedName>
        <fullName evidence="8">C-type cytochrome biogenesis protein CcsB</fullName>
    </submittedName>
</protein>
<evidence type="ECO:0000256" key="6">
    <source>
        <dbReference type="SAM" id="Phobius"/>
    </source>
</evidence>
<feature type="transmembrane region" description="Helical" evidence="6">
    <location>
        <begin position="216"/>
        <end position="236"/>
    </location>
</feature>
<feature type="transmembrane region" description="Helical" evidence="6">
    <location>
        <begin position="304"/>
        <end position="324"/>
    </location>
</feature>
<proteinExistence type="predicted"/>
<reference evidence="8 9" key="1">
    <citation type="journal article" date="2022" name="Res Sq">
        <title>Evolution of multicellular longitudinally dividing oral cavity symbionts (Neisseriaceae).</title>
        <authorList>
            <person name="Nyongesa S."/>
            <person name="Weber P."/>
            <person name="Bernet E."/>
            <person name="Pullido F."/>
            <person name="Nieckarz M."/>
            <person name="Delaby M."/>
            <person name="Nieves C."/>
            <person name="Viehboeck T."/>
            <person name="Krause N."/>
            <person name="Rivera-Millot A."/>
            <person name="Nakamura A."/>
            <person name="Vischer N."/>
            <person name="VanNieuwenhze M."/>
            <person name="Brun Y."/>
            <person name="Cava F."/>
            <person name="Bulgheresi S."/>
            <person name="Veyrier F."/>
        </authorList>
    </citation>
    <scope>NUCLEOTIDE SEQUENCE [LARGE SCALE GENOMIC DNA]</scope>
    <source>
        <strain evidence="8 9">SN4</strain>
    </source>
</reference>
<dbReference type="Pfam" id="PF01578">
    <property type="entry name" value="Cytochrom_C_asm"/>
    <property type="match status" value="1"/>
</dbReference>
<feature type="transmembrane region" description="Helical" evidence="6">
    <location>
        <begin position="28"/>
        <end position="46"/>
    </location>
</feature>
<feature type="transmembrane region" description="Helical" evidence="6">
    <location>
        <begin position="263"/>
        <end position="283"/>
    </location>
</feature>
<evidence type="ECO:0000256" key="5">
    <source>
        <dbReference type="ARBA" id="ARBA00023136"/>
    </source>
</evidence>
<keyword evidence="3" id="KW-0201">Cytochrome c-type biogenesis</keyword>
<keyword evidence="2 6" id="KW-0812">Transmembrane</keyword>
<accession>A0ABY4DWM5</accession>
<sequence length="395" mass="44736">MKTDNISLPEHDYLTETRLLHRLTWRDWLFAVVIFAVALYAQLVIAEHHMDGYEMAILWGSALGVVALGWFFKPMQWFVPLSAALAWLSMQAYGGDIARAEQVFVLKYFLASQSAIMWLCFFTVMAFVCFAAGLLQAKMRPVNPHHTLLGIATGFAWTASVFGFAGLLVRWHESYLLRPDAGHIPVSNLYEVFILFMVITALMYLYYAARYQAAKLGAFVYGFMCLLVGFVLWYSFDRGAHQIQPLIPALQSWWMKIHVPANFIGYGAFCMAAALGIAELLALRNPEKSILPAAEVIDEIMYKAIAVGFLFFTIATVLGALWAADAWGRYWSWDPKETWALIVWLNYAVWLHLRLVAGWRGKVLAWWAIIGFFITAFAFLGVNMFLSGLHSYGTL</sequence>
<dbReference type="InterPro" id="IPR045062">
    <property type="entry name" value="Cyt_c_biogenesis_CcsA/CcmC"/>
</dbReference>
<feature type="domain" description="Cytochrome c assembly protein" evidence="7">
    <location>
        <begin position="187"/>
        <end position="390"/>
    </location>
</feature>
<comment type="subcellular location">
    <subcellularLocation>
        <location evidence="1">Membrane</location>
        <topology evidence="1">Multi-pass membrane protein</topology>
    </subcellularLocation>
</comment>
<dbReference type="RefSeq" id="WP_058356638.1">
    <property type="nucleotide sequence ID" value="NZ_CABKVG010000009.1"/>
</dbReference>
<dbReference type="InterPro" id="IPR002541">
    <property type="entry name" value="Cyt_c_assembly"/>
</dbReference>
<evidence type="ECO:0000313" key="9">
    <source>
        <dbReference type="Proteomes" id="UP000832011"/>
    </source>
</evidence>
<name>A0ABY4DWM5_9NEIS</name>
<feature type="transmembrane region" description="Helical" evidence="6">
    <location>
        <begin position="189"/>
        <end position="209"/>
    </location>
</feature>
<dbReference type="Proteomes" id="UP000832011">
    <property type="component" value="Chromosome"/>
</dbReference>
<feature type="transmembrane region" description="Helical" evidence="6">
    <location>
        <begin position="115"/>
        <end position="135"/>
    </location>
</feature>
<gene>
    <name evidence="8" type="primary">ccsB</name>
    <name evidence="8" type="ORF">LVJ82_10505</name>
</gene>
<feature type="transmembrane region" description="Helical" evidence="6">
    <location>
        <begin position="339"/>
        <end position="357"/>
    </location>
</feature>
<evidence type="ECO:0000256" key="2">
    <source>
        <dbReference type="ARBA" id="ARBA00022692"/>
    </source>
</evidence>
<keyword evidence="4 6" id="KW-1133">Transmembrane helix</keyword>
<dbReference type="EMBL" id="CP091511">
    <property type="protein sequence ID" value="UOO87923.1"/>
    <property type="molecule type" value="Genomic_DNA"/>
</dbReference>
<organism evidence="8 9">
    <name type="scientific">Vitreoscilla massiliensis</name>
    <dbReference type="NCBI Taxonomy" id="1689272"/>
    <lineage>
        <taxon>Bacteria</taxon>
        <taxon>Pseudomonadati</taxon>
        <taxon>Pseudomonadota</taxon>
        <taxon>Betaproteobacteria</taxon>
        <taxon>Neisseriales</taxon>
        <taxon>Neisseriaceae</taxon>
        <taxon>Vitreoscilla</taxon>
    </lineage>
</organism>
<feature type="transmembrane region" description="Helical" evidence="6">
    <location>
        <begin position="52"/>
        <end position="72"/>
    </location>
</feature>
<dbReference type="PANTHER" id="PTHR30071">
    <property type="entry name" value="HEME EXPORTER PROTEIN C"/>
    <property type="match status" value="1"/>
</dbReference>
<evidence type="ECO:0000256" key="1">
    <source>
        <dbReference type="ARBA" id="ARBA00004141"/>
    </source>
</evidence>
<feature type="transmembrane region" description="Helical" evidence="6">
    <location>
        <begin position="77"/>
        <end position="95"/>
    </location>
</feature>
<dbReference type="PANTHER" id="PTHR30071:SF1">
    <property type="entry name" value="CYTOCHROME B_B6 PROTEIN-RELATED"/>
    <property type="match status" value="1"/>
</dbReference>
<feature type="transmembrane region" description="Helical" evidence="6">
    <location>
        <begin position="364"/>
        <end position="386"/>
    </location>
</feature>